<sequence length="355" mass="40138">MSNKKNILICRSVSNEPKNYADVITMALKQNGFNVVVLSGINFFSVLKSARKADIIFSFDTIRSGVVSAIASKIFKKKLLVRVAGDYVWEMGMNKKKARLMINDFQKSDRKGWLKILHKLQSWTCSNAHTVVVPSKYLAKIVSGWGISKTKIAIINNGINFKKAEIKKEEARSKIGVHGNIILSVGKLYSWKGFKMLVKLMPRLFEISQFFRLVIVGDGPDEKMLRSIIKNMRLDNRVVIVGDKTNEELALYMAAADIFVLNSAYEVFPNELIEAMKADVPIVTTTSGANPEVIKQGDNGLMVKYNNEFDLVEAIKVVWRDKEIKEKFIERGRETASKYTEDNMIENTIQVISNL</sequence>
<evidence type="ECO:0000313" key="4">
    <source>
        <dbReference type="Proteomes" id="UP000228496"/>
    </source>
</evidence>
<evidence type="ECO:0000259" key="2">
    <source>
        <dbReference type="Pfam" id="PF13439"/>
    </source>
</evidence>
<dbReference type="Pfam" id="PF13439">
    <property type="entry name" value="Glyco_transf_4"/>
    <property type="match status" value="1"/>
</dbReference>
<dbReference type="GO" id="GO:0016757">
    <property type="term" value="F:glycosyltransferase activity"/>
    <property type="evidence" value="ECO:0007669"/>
    <property type="project" value="InterPro"/>
</dbReference>
<dbReference type="InterPro" id="IPR028098">
    <property type="entry name" value="Glyco_trans_4-like_N"/>
</dbReference>
<comment type="caution">
    <text evidence="3">The sequence shown here is derived from an EMBL/GenBank/DDBJ whole genome shotgun (WGS) entry which is preliminary data.</text>
</comment>
<protein>
    <submittedName>
        <fullName evidence="3">Uncharacterized protein</fullName>
    </submittedName>
</protein>
<dbReference type="CDD" id="cd03801">
    <property type="entry name" value="GT4_PimA-like"/>
    <property type="match status" value="1"/>
</dbReference>
<dbReference type="SUPFAM" id="SSF53756">
    <property type="entry name" value="UDP-Glycosyltransferase/glycogen phosphorylase"/>
    <property type="match status" value="1"/>
</dbReference>
<accession>A0A2J0Q7M2</accession>
<organism evidence="3 4">
    <name type="scientific">Candidatus Yanofskybacteria bacterium CG10_big_fil_rev_8_21_14_0_10_36_16</name>
    <dbReference type="NCBI Taxonomy" id="1975096"/>
    <lineage>
        <taxon>Bacteria</taxon>
        <taxon>Candidatus Yanofskyibacteriota</taxon>
    </lineage>
</organism>
<dbReference type="InterPro" id="IPR001296">
    <property type="entry name" value="Glyco_trans_1"/>
</dbReference>
<feature type="domain" description="Glycosyl transferase family 1" evidence="1">
    <location>
        <begin position="168"/>
        <end position="334"/>
    </location>
</feature>
<dbReference type="PANTHER" id="PTHR45947:SF3">
    <property type="entry name" value="SULFOQUINOVOSYL TRANSFERASE SQD2"/>
    <property type="match status" value="1"/>
</dbReference>
<dbReference type="Proteomes" id="UP000228496">
    <property type="component" value="Unassembled WGS sequence"/>
</dbReference>
<proteinExistence type="predicted"/>
<dbReference type="EMBL" id="PCXQ01000004">
    <property type="protein sequence ID" value="PJE51073.1"/>
    <property type="molecule type" value="Genomic_DNA"/>
</dbReference>
<gene>
    <name evidence="3" type="ORF">COV29_02250</name>
</gene>
<evidence type="ECO:0000259" key="1">
    <source>
        <dbReference type="Pfam" id="PF00534"/>
    </source>
</evidence>
<name>A0A2J0Q7M2_9BACT</name>
<feature type="domain" description="Glycosyltransferase subfamily 4-like N-terminal" evidence="2">
    <location>
        <begin position="52"/>
        <end position="161"/>
    </location>
</feature>
<dbReference type="PANTHER" id="PTHR45947">
    <property type="entry name" value="SULFOQUINOVOSYL TRANSFERASE SQD2"/>
    <property type="match status" value="1"/>
</dbReference>
<reference evidence="3 4" key="1">
    <citation type="submission" date="2017-09" db="EMBL/GenBank/DDBJ databases">
        <title>Depth-based differentiation of microbial function through sediment-hosted aquifers and enrichment of novel symbionts in the deep terrestrial subsurface.</title>
        <authorList>
            <person name="Probst A.J."/>
            <person name="Ladd B."/>
            <person name="Jarett J.K."/>
            <person name="Geller-Mcgrath D.E."/>
            <person name="Sieber C.M."/>
            <person name="Emerson J.B."/>
            <person name="Anantharaman K."/>
            <person name="Thomas B.C."/>
            <person name="Malmstrom R."/>
            <person name="Stieglmeier M."/>
            <person name="Klingl A."/>
            <person name="Woyke T."/>
            <person name="Ryan C.M."/>
            <person name="Banfield J.F."/>
        </authorList>
    </citation>
    <scope>NUCLEOTIDE SEQUENCE [LARGE SCALE GENOMIC DNA]</scope>
    <source>
        <strain evidence="3">CG10_big_fil_rev_8_21_14_0_10_36_16</strain>
    </source>
</reference>
<evidence type="ECO:0000313" key="3">
    <source>
        <dbReference type="EMBL" id="PJE51073.1"/>
    </source>
</evidence>
<dbReference type="InterPro" id="IPR050194">
    <property type="entry name" value="Glycosyltransferase_grp1"/>
</dbReference>
<dbReference type="Gene3D" id="3.40.50.2000">
    <property type="entry name" value="Glycogen Phosphorylase B"/>
    <property type="match status" value="2"/>
</dbReference>
<dbReference type="Pfam" id="PF00534">
    <property type="entry name" value="Glycos_transf_1"/>
    <property type="match status" value="1"/>
</dbReference>
<dbReference type="AlphaFoldDB" id="A0A2J0Q7M2"/>